<dbReference type="AlphaFoldDB" id="A0A9P4RBQ5"/>
<evidence type="ECO:0000313" key="2">
    <source>
        <dbReference type="Proteomes" id="UP000799444"/>
    </source>
</evidence>
<protein>
    <submittedName>
        <fullName evidence="1">Uncharacterized protein</fullName>
    </submittedName>
</protein>
<name>A0A9P4RBQ5_9PLEO</name>
<dbReference type="EMBL" id="ML996098">
    <property type="protein sequence ID" value="KAF2741145.1"/>
    <property type="molecule type" value="Genomic_DNA"/>
</dbReference>
<comment type="caution">
    <text evidence="1">The sequence shown here is derived from an EMBL/GenBank/DDBJ whole genome shotgun (WGS) entry which is preliminary data.</text>
</comment>
<keyword evidence="2" id="KW-1185">Reference proteome</keyword>
<evidence type="ECO:0000313" key="1">
    <source>
        <dbReference type="EMBL" id="KAF2741145.1"/>
    </source>
</evidence>
<sequence>GWANSTRIISRRSAASRGAFVCGRPPGSVAGGSAGRRRCPLPCCIHDDDDDDGTSSLRNACGVCARGGSRRSAVSSARTLGGGHGRVGGHVLRLDAPPGSVGRLRLGSSCDTLGTAALSWGLSAAQQNKPLWPSRRWMRRGCEAATLVHCDALRRTATLLRRCCLLVCLSACLAPPFPSPLPPLPFCPSAAGVDEGMPQLVFLPPSLAGRAANGDVAAPIATAMIRQVRLPQKRRPCDAWTETAHYDTKCPRCGHISNLAP</sequence>
<organism evidence="1 2">
    <name type="scientific">Polyplosphaeria fusca</name>
    <dbReference type="NCBI Taxonomy" id="682080"/>
    <lineage>
        <taxon>Eukaryota</taxon>
        <taxon>Fungi</taxon>
        <taxon>Dikarya</taxon>
        <taxon>Ascomycota</taxon>
        <taxon>Pezizomycotina</taxon>
        <taxon>Dothideomycetes</taxon>
        <taxon>Pleosporomycetidae</taxon>
        <taxon>Pleosporales</taxon>
        <taxon>Tetraplosphaeriaceae</taxon>
        <taxon>Polyplosphaeria</taxon>
    </lineage>
</organism>
<gene>
    <name evidence="1" type="ORF">EJ04DRAFT_592894</name>
</gene>
<accession>A0A9P4RBQ5</accession>
<feature type="non-terminal residue" evidence="1">
    <location>
        <position position="1"/>
    </location>
</feature>
<dbReference type="Proteomes" id="UP000799444">
    <property type="component" value="Unassembled WGS sequence"/>
</dbReference>
<reference evidence="1" key="1">
    <citation type="journal article" date="2020" name="Stud. Mycol.">
        <title>101 Dothideomycetes genomes: a test case for predicting lifestyles and emergence of pathogens.</title>
        <authorList>
            <person name="Haridas S."/>
            <person name="Albert R."/>
            <person name="Binder M."/>
            <person name="Bloem J."/>
            <person name="Labutti K."/>
            <person name="Salamov A."/>
            <person name="Andreopoulos B."/>
            <person name="Baker S."/>
            <person name="Barry K."/>
            <person name="Bills G."/>
            <person name="Bluhm B."/>
            <person name="Cannon C."/>
            <person name="Castanera R."/>
            <person name="Culley D."/>
            <person name="Daum C."/>
            <person name="Ezra D."/>
            <person name="Gonzalez J."/>
            <person name="Henrissat B."/>
            <person name="Kuo A."/>
            <person name="Liang C."/>
            <person name="Lipzen A."/>
            <person name="Lutzoni F."/>
            <person name="Magnuson J."/>
            <person name="Mondo S."/>
            <person name="Nolan M."/>
            <person name="Ohm R."/>
            <person name="Pangilinan J."/>
            <person name="Park H.-J."/>
            <person name="Ramirez L."/>
            <person name="Alfaro M."/>
            <person name="Sun H."/>
            <person name="Tritt A."/>
            <person name="Yoshinaga Y."/>
            <person name="Zwiers L.-H."/>
            <person name="Turgeon B."/>
            <person name="Goodwin S."/>
            <person name="Spatafora J."/>
            <person name="Crous P."/>
            <person name="Grigoriev I."/>
        </authorList>
    </citation>
    <scope>NUCLEOTIDE SEQUENCE</scope>
    <source>
        <strain evidence="1">CBS 125425</strain>
    </source>
</reference>
<proteinExistence type="predicted"/>